<keyword evidence="2" id="KW-1185">Reference proteome</keyword>
<proteinExistence type="predicted"/>
<dbReference type="Proteomes" id="UP000823941">
    <property type="component" value="Chromosome 18"/>
</dbReference>
<sequence>MYRRPPYNPISGSETAASAGTRQQIPIPLGVALSRRNLQMTANTNLLKFFRGALPPPRSQPEALELSICTRAYGCDCWNVYSQILGGEPKVLLPEHGRVKCSEYTHLEIISVRRKPVREEKSRIITAANRINDGRHTKENKVLRPKNCYRKNIIRQVKHMSKL</sequence>
<gene>
    <name evidence="1" type="ORF">JYU34_013731</name>
</gene>
<organism evidence="1 2">
    <name type="scientific">Plutella xylostella</name>
    <name type="common">Diamondback moth</name>
    <name type="synonym">Plutella maculipennis</name>
    <dbReference type="NCBI Taxonomy" id="51655"/>
    <lineage>
        <taxon>Eukaryota</taxon>
        <taxon>Metazoa</taxon>
        <taxon>Ecdysozoa</taxon>
        <taxon>Arthropoda</taxon>
        <taxon>Hexapoda</taxon>
        <taxon>Insecta</taxon>
        <taxon>Pterygota</taxon>
        <taxon>Neoptera</taxon>
        <taxon>Endopterygota</taxon>
        <taxon>Lepidoptera</taxon>
        <taxon>Glossata</taxon>
        <taxon>Ditrysia</taxon>
        <taxon>Yponomeutoidea</taxon>
        <taxon>Plutellidae</taxon>
        <taxon>Plutella</taxon>
    </lineage>
</organism>
<reference evidence="1 2" key="1">
    <citation type="submission" date="2021-06" db="EMBL/GenBank/DDBJ databases">
        <title>A haploid diamondback moth (Plutella xylostella L.) genome assembly resolves 31 chromosomes and identifies a diamide resistance mutation.</title>
        <authorList>
            <person name="Ward C.M."/>
            <person name="Perry K.D."/>
            <person name="Baker G."/>
            <person name="Powis K."/>
            <person name="Heckel D.G."/>
            <person name="Baxter S.W."/>
        </authorList>
    </citation>
    <scope>NUCLEOTIDE SEQUENCE [LARGE SCALE GENOMIC DNA]</scope>
    <source>
        <strain evidence="1 2">LV</strain>
        <tissue evidence="1">Single pupa</tissue>
    </source>
</reference>
<protein>
    <submittedName>
        <fullName evidence="1">Uncharacterized protein</fullName>
    </submittedName>
</protein>
<evidence type="ECO:0000313" key="2">
    <source>
        <dbReference type="Proteomes" id="UP000823941"/>
    </source>
</evidence>
<name>A0ABQ7QE54_PLUXY</name>
<accession>A0ABQ7QE54</accession>
<dbReference type="EMBL" id="JAHIBW010000018">
    <property type="protein sequence ID" value="KAG7302243.1"/>
    <property type="molecule type" value="Genomic_DNA"/>
</dbReference>
<evidence type="ECO:0000313" key="1">
    <source>
        <dbReference type="EMBL" id="KAG7302243.1"/>
    </source>
</evidence>
<comment type="caution">
    <text evidence="1">The sequence shown here is derived from an EMBL/GenBank/DDBJ whole genome shotgun (WGS) entry which is preliminary data.</text>
</comment>